<dbReference type="EMBL" id="JBEHCU010009846">
    <property type="protein sequence ID" value="KAL1379155.1"/>
    <property type="molecule type" value="Genomic_DNA"/>
</dbReference>
<evidence type="ECO:0000256" key="4">
    <source>
        <dbReference type="SAM" id="SignalP"/>
    </source>
</evidence>
<dbReference type="Gene3D" id="1.10.238.20">
    <property type="entry name" value="Pheromone/general odorant binding protein domain"/>
    <property type="match status" value="1"/>
</dbReference>
<organism evidence="5 6">
    <name type="scientific">Culex pipiens pipiens</name>
    <name type="common">Northern house mosquito</name>
    <dbReference type="NCBI Taxonomy" id="38569"/>
    <lineage>
        <taxon>Eukaryota</taxon>
        <taxon>Metazoa</taxon>
        <taxon>Ecdysozoa</taxon>
        <taxon>Arthropoda</taxon>
        <taxon>Hexapoda</taxon>
        <taxon>Insecta</taxon>
        <taxon>Pterygota</taxon>
        <taxon>Neoptera</taxon>
        <taxon>Endopterygota</taxon>
        <taxon>Diptera</taxon>
        <taxon>Nematocera</taxon>
        <taxon>Culicoidea</taxon>
        <taxon>Culicidae</taxon>
        <taxon>Culicinae</taxon>
        <taxon>Culicini</taxon>
        <taxon>Culex</taxon>
        <taxon>Culex</taxon>
    </lineage>
</organism>
<proteinExistence type="inferred from homology"/>
<evidence type="ECO:0000256" key="1">
    <source>
        <dbReference type="ARBA" id="ARBA00004613"/>
    </source>
</evidence>
<keyword evidence="3" id="KW-0964">Secreted</keyword>
<gene>
    <name evidence="5" type="ORF">pipiens_015106</name>
</gene>
<feature type="signal peptide" evidence="4">
    <location>
        <begin position="1"/>
        <end position="17"/>
    </location>
</feature>
<dbReference type="SUPFAM" id="SSF47565">
    <property type="entry name" value="Insect pheromone/odorant-binding proteins"/>
    <property type="match status" value="1"/>
</dbReference>
<sequence>MKLLVIFLVCCSSCCLAKLDQQQLETFSGVTKACFEELQIPAGWEFPTQALQDEKTITFSDRHIDFIVCATRKYNVLDEEGRYNTQLVKEIFLKSNTFDKQQVDEVVDLCYGDPKGTTLRENVAEATKCFFANKKFKLM</sequence>
<dbReference type="GO" id="GO:0005576">
    <property type="term" value="C:extracellular region"/>
    <property type="evidence" value="ECO:0007669"/>
    <property type="project" value="UniProtKB-SubCell"/>
</dbReference>
<keyword evidence="6" id="KW-1185">Reference proteome</keyword>
<comment type="caution">
    <text evidence="5">The sequence shown here is derived from an EMBL/GenBank/DDBJ whole genome shotgun (WGS) entry which is preliminary data.</text>
</comment>
<name>A0ABD1CSC6_CULPP</name>
<comment type="subcellular location">
    <subcellularLocation>
        <location evidence="1">Secreted</location>
    </subcellularLocation>
</comment>
<evidence type="ECO:0000256" key="2">
    <source>
        <dbReference type="ARBA" id="ARBA00008098"/>
    </source>
</evidence>
<dbReference type="AlphaFoldDB" id="A0ABD1CSC6"/>
<accession>A0ABD1CSC6</accession>
<dbReference type="InterPro" id="IPR006170">
    <property type="entry name" value="PBP/GOBP"/>
</dbReference>
<feature type="chain" id="PRO_5044806015" evidence="4">
    <location>
        <begin position="18"/>
        <end position="139"/>
    </location>
</feature>
<evidence type="ECO:0000313" key="5">
    <source>
        <dbReference type="EMBL" id="KAL1379155.1"/>
    </source>
</evidence>
<reference evidence="5 6" key="1">
    <citation type="submission" date="2024-05" db="EMBL/GenBank/DDBJ databases">
        <title>Culex pipiens pipiens assembly and annotation.</title>
        <authorList>
            <person name="Alout H."/>
            <person name="Durand T."/>
        </authorList>
    </citation>
    <scope>NUCLEOTIDE SEQUENCE [LARGE SCALE GENOMIC DNA]</scope>
    <source>
        <strain evidence="5">HA-2024</strain>
        <tissue evidence="5">Whole body</tissue>
    </source>
</reference>
<dbReference type="InterPro" id="IPR036728">
    <property type="entry name" value="PBP_GOBP_sf"/>
</dbReference>
<dbReference type="Proteomes" id="UP001562425">
    <property type="component" value="Unassembled WGS sequence"/>
</dbReference>
<comment type="similarity">
    <text evidence="2">Belongs to the PBP/GOBP family.</text>
</comment>
<dbReference type="Pfam" id="PF01395">
    <property type="entry name" value="PBP_GOBP"/>
    <property type="match status" value="1"/>
</dbReference>
<evidence type="ECO:0000313" key="6">
    <source>
        <dbReference type="Proteomes" id="UP001562425"/>
    </source>
</evidence>
<protein>
    <submittedName>
        <fullName evidence="5">Uncharacterized protein</fullName>
    </submittedName>
</protein>
<keyword evidence="4" id="KW-0732">Signal</keyword>
<evidence type="ECO:0000256" key="3">
    <source>
        <dbReference type="ARBA" id="ARBA00022525"/>
    </source>
</evidence>